<organism evidence="2 3">
    <name type="scientific">Streptomyces triticagri</name>
    <dbReference type="NCBI Taxonomy" id="2293568"/>
    <lineage>
        <taxon>Bacteria</taxon>
        <taxon>Bacillati</taxon>
        <taxon>Actinomycetota</taxon>
        <taxon>Actinomycetes</taxon>
        <taxon>Kitasatosporales</taxon>
        <taxon>Streptomycetaceae</taxon>
        <taxon>Streptomyces</taxon>
    </lineage>
</organism>
<dbReference type="GO" id="GO:0003677">
    <property type="term" value="F:DNA binding"/>
    <property type="evidence" value="ECO:0007669"/>
    <property type="project" value="InterPro"/>
</dbReference>
<dbReference type="SMART" id="SM00530">
    <property type="entry name" value="HTH_XRE"/>
    <property type="match status" value="1"/>
</dbReference>
<dbReference type="PANTHER" id="PTHR35010:SF2">
    <property type="entry name" value="BLL4672 PROTEIN"/>
    <property type="match status" value="1"/>
</dbReference>
<evidence type="ECO:0000259" key="1">
    <source>
        <dbReference type="PROSITE" id="PS50943"/>
    </source>
</evidence>
<evidence type="ECO:0000313" key="3">
    <source>
        <dbReference type="Proteomes" id="UP000263094"/>
    </source>
</evidence>
<dbReference type="Gene3D" id="3.30.450.180">
    <property type="match status" value="1"/>
</dbReference>
<evidence type="ECO:0000313" key="2">
    <source>
        <dbReference type="EMBL" id="RFU82931.1"/>
    </source>
</evidence>
<dbReference type="CDD" id="cd00093">
    <property type="entry name" value="HTH_XRE"/>
    <property type="match status" value="1"/>
</dbReference>
<keyword evidence="3" id="KW-1185">Reference proteome</keyword>
<comment type="caution">
    <text evidence="2">The sequence shown here is derived from an EMBL/GenBank/DDBJ whole genome shotgun (WGS) entry which is preliminary data.</text>
</comment>
<dbReference type="SUPFAM" id="SSF47413">
    <property type="entry name" value="lambda repressor-like DNA-binding domains"/>
    <property type="match status" value="1"/>
</dbReference>
<dbReference type="Gene3D" id="1.10.260.40">
    <property type="entry name" value="lambda repressor-like DNA-binding domains"/>
    <property type="match status" value="1"/>
</dbReference>
<feature type="domain" description="HTH cro/C1-type" evidence="1">
    <location>
        <begin position="33"/>
        <end position="80"/>
    </location>
</feature>
<dbReference type="Pfam" id="PF17765">
    <property type="entry name" value="MLTR_LBD"/>
    <property type="match status" value="1"/>
</dbReference>
<dbReference type="PANTHER" id="PTHR35010">
    <property type="entry name" value="BLL4672 PROTEIN-RELATED"/>
    <property type="match status" value="1"/>
</dbReference>
<dbReference type="OrthoDB" id="3542608at2"/>
<dbReference type="PROSITE" id="PS50943">
    <property type="entry name" value="HTH_CROC1"/>
    <property type="match status" value="1"/>
</dbReference>
<dbReference type="AlphaFoldDB" id="A0A372LWA4"/>
<gene>
    <name evidence="2" type="ORF">DY218_30360</name>
</gene>
<accession>A0A372LWA4</accession>
<reference evidence="2 3" key="1">
    <citation type="submission" date="2018-08" db="EMBL/GenBank/DDBJ databases">
        <title>Isolation, diversity and antifungal activity of Actinobacteria from wheat.</title>
        <authorList>
            <person name="Han C."/>
        </authorList>
    </citation>
    <scope>NUCLEOTIDE SEQUENCE [LARGE SCALE GENOMIC DNA]</scope>
    <source>
        <strain evidence="2 3">NEAU-YY421</strain>
    </source>
</reference>
<dbReference type="RefSeq" id="WP_128559356.1">
    <property type="nucleotide sequence ID" value="NZ_QUAK01000227.1"/>
</dbReference>
<dbReference type="Proteomes" id="UP000263094">
    <property type="component" value="Unassembled WGS sequence"/>
</dbReference>
<dbReference type="EMBL" id="QUAK01000227">
    <property type="protein sequence ID" value="RFU82931.1"/>
    <property type="molecule type" value="Genomic_DNA"/>
</dbReference>
<dbReference type="Pfam" id="PF13560">
    <property type="entry name" value="HTH_31"/>
    <property type="match status" value="1"/>
</dbReference>
<dbReference type="InterPro" id="IPR010982">
    <property type="entry name" value="Lambda_DNA-bd_dom_sf"/>
</dbReference>
<dbReference type="InterPro" id="IPR041413">
    <property type="entry name" value="MLTR_LBD"/>
</dbReference>
<sequence>MGEELAGLLRSWRARLEPADVGLPAGRRRRVPGLRREEVAALAGLPLGQYTRLERGQRPRLAPGAAVRLARALHLGADERLRLLALVEAAPQGGPPDAGTRLRPELATLVTAIDGAAATVLDTGLNVLAWNRAGHALLAGHLDPSVSPSPGAHRPRHNLAVQLFLDPQTRRLYPEWDVEARRAVALLRHAVAREPDDSRLAVLVGELTGASRQFAALWARPPHTPGSYGKVRIRHPLVGLLPLVFAWTEFADRTGNRLLLHHAEPSAAARATFRMLTELSGPVQGPIDTP</sequence>
<name>A0A372LWA4_9ACTN</name>
<protein>
    <submittedName>
        <fullName evidence="2">XRE family transcriptional regulator</fullName>
    </submittedName>
</protein>
<proteinExistence type="predicted"/>
<dbReference type="InterPro" id="IPR001387">
    <property type="entry name" value="Cro/C1-type_HTH"/>
</dbReference>